<keyword evidence="2" id="KW-1185">Reference proteome</keyword>
<accession>A0ABR1L9X2</accession>
<organism evidence="1 2">
    <name type="scientific">Phyllosticta citribraziliensis</name>
    <dbReference type="NCBI Taxonomy" id="989973"/>
    <lineage>
        <taxon>Eukaryota</taxon>
        <taxon>Fungi</taxon>
        <taxon>Dikarya</taxon>
        <taxon>Ascomycota</taxon>
        <taxon>Pezizomycotina</taxon>
        <taxon>Dothideomycetes</taxon>
        <taxon>Dothideomycetes incertae sedis</taxon>
        <taxon>Botryosphaeriales</taxon>
        <taxon>Phyllostictaceae</taxon>
        <taxon>Phyllosticta</taxon>
    </lineage>
</organism>
<proteinExistence type="predicted"/>
<gene>
    <name evidence="1" type="ORF">J3D65DRAFT_661848</name>
</gene>
<comment type="caution">
    <text evidence="1">The sequence shown here is derived from an EMBL/GenBank/DDBJ whole genome shotgun (WGS) entry which is preliminary data.</text>
</comment>
<sequence length="146" mass="17228">MTEDARMDDVWTPLFRINKVGFVREMWSVCDSIVDFTAIFDPPNNISDETAALLKRWRVYIFQVWLEIAEAEFRYRLLPARDPDVAEVFDKDDKIFNFWVKLSDKVKKPTLMELQIIPATGFRTKRVRRDVQPEFRPKSAGRDPDA</sequence>
<dbReference type="EMBL" id="JBBPEH010000012">
    <property type="protein sequence ID" value="KAK7531484.1"/>
    <property type="molecule type" value="Genomic_DNA"/>
</dbReference>
<reference evidence="1 2" key="1">
    <citation type="submission" date="2024-04" db="EMBL/GenBank/DDBJ databases">
        <title>Phyllosticta paracitricarpa is synonymous to the EU quarantine fungus P. citricarpa based on phylogenomic analyses.</title>
        <authorList>
            <consortium name="Lawrence Berkeley National Laboratory"/>
            <person name="Van ingen-buijs V.A."/>
            <person name="Van westerhoven A.C."/>
            <person name="Haridas S."/>
            <person name="Skiadas P."/>
            <person name="Martin F."/>
            <person name="Groenewald J.Z."/>
            <person name="Crous P.W."/>
            <person name="Seidl M.F."/>
        </authorList>
    </citation>
    <scope>NUCLEOTIDE SEQUENCE [LARGE SCALE GENOMIC DNA]</scope>
    <source>
        <strain evidence="1 2">CPC 17464</strain>
    </source>
</reference>
<dbReference type="Proteomes" id="UP001360953">
    <property type="component" value="Unassembled WGS sequence"/>
</dbReference>
<dbReference type="GeneID" id="92035520"/>
<protein>
    <submittedName>
        <fullName evidence="1">Uncharacterized protein</fullName>
    </submittedName>
</protein>
<evidence type="ECO:0000313" key="1">
    <source>
        <dbReference type="EMBL" id="KAK7531484.1"/>
    </source>
</evidence>
<name>A0ABR1L9X2_9PEZI</name>
<dbReference type="RefSeq" id="XP_066651308.1">
    <property type="nucleotide sequence ID" value="XM_066802614.1"/>
</dbReference>
<evidence type="ECO:0000313" key="2">
    <source>
        <dbReference type="Proteomes" id="UP001360953"/>
    </source>
</evidence>